<proteinExistence type="evidence at protein level"/>
<reference evidence="1" key="1">
    <citation type="journal article" date="1994" name="Biosci. Biotechnol. Biochem.">
        <title>Purification and characterization of a tissue-type transglutaminase from red sea bream (Pagrus major).</title>
        <authorList>
            <person name="Yasueda H."/>
            <person name="Kumazawa Y."/>
            <person name="Motoki M."/>
        </authorList>
    </citation>
    <scope>PROTEIN SEQUENCE</scope>
</reference>
<name>Q7LZH6_PAGMA</name>
<evidence type="ECO:0000313" key="1">
    <source>
        <dbReference type="PIR" id="PC2237"/>
    </source>
</evidence>
<dbReference type="GO" id="GO:0003810">
    <property type="term" value="F:protein-glutamine gamma-glutamyltransferase activity"/>
    <property type="evidence" value="ECO:0007669"/>
    <property type="project" value="UniProtKB-EC"/>
</dbReference>
<protein>
    <submittedName>
        <fullName evidence="1">Protein-glutamine gamma-glutamyltransferase, tissue-type</fullName>
        <ecNumber evidence="1">2.3.2.13</ecNumber>
    </submittedName>
</protein>
<sequence length="225" mass="25067">GVTTVVVHTISVTVPAHSVYGNHREDVTLHYLSFSPMRTGVRYRSLITGLHTDAGRRVTEPSNEIAEQGRLLLVDFDSDRLHHLELVLLGEVMAQPVFGTDFDVIVEGGVFTLEGAGLLSATQIHNEGGRDAHAQLTLANSEMDIEHRSDPVYVGRTISFHMLFNPAVVWEPLTAWWFNQQGAQDEILLTLHSYDAPFVFAEVNADTIYLQEYVMNEDGVIYMGT</sequence>
<keyword id="KW-0903">Direct protein sequencing</keyword>
<dbReference type="AlphaFoldDB" id="Q7LZH6"/>
<dbReference type="PIR" id="PC2237">
    <property type="entry name" value="PC2237"/>
</dbReference>
<accession>Q7LZH6</accession>
<feature type="non-terminal residue" evidence="1">
    <location>
        <position position="225"/>
    </location>
</feature>
<feature type="non-terminal residue" evidence="1">
    <location>
        <position position="1"/>
    </location>
</feature>
<dbReference type="EC" id="2.3.2.13" evidence="1"/>
<organism evidence="1">
    <name type="scientific">Pagrus major</name>
    <name type="common">Red seabream</name>
    <name type="synonym">Chrysophrys major</name>
    <dbReference type="NCBI Taxonomy" id="143350"/>
    <lineage>
        <taxon>Eukaryota</taxon>
        <taxon>Metazoa</taxon>
        <taxon>Chordata</taxon>
        <taxon>Craniata</taxon>
        <taxon>Vertebrata</taxon>
        <taxon>Euteleostomi</taxon>
        <taxon>Actinopterygii</taxon>
        <taxon>Neopterygii</taxon>
        <taxon>Teleostei</taxon>
        <taxon>Neoteleostei</taxon>
        <taxon>Acanthomorphata</taxon>
        <taxon>Eupercaria</taxon>
        <taxon>Spariformes</taxon>
        <taxon>Sparidae</taxon>
        <taxon>Pagrus</taxon>
    </lineage>
</organism>